<dbReference type="GO" id="GO:1904047">
    <property type="term" value="F:S-adenosyl-L-methionine binding"/>
    <property type="evidence" value="ECO:0007669"/>
    <property type="project" value="TreeGrafter"/>
</dbReference>
<evidence type="ECO:0000256" key="2">
    <source>
        <dbReference type="ARBA" id="ARBA00011881"/>
    </source>
</evidence>
<feature type="binding site" evidence="13">
    <location>
        <position position="42"/>
    </location>
    <ligand>
        <name>S-adenosyl-L-methionine</name>
        <dbReference type="ChEBI" id="CHEBI:59789"/>
    </ligand>
</feature>
<evidence type="ECO:0000256" key="9">
    <source>
        <dbReference type="ARBA" id="ARBA00022691"/>
    </source>
</evidence>
<organism evidence="15 16">
    <name type="scientific">Hyalella azteca</name>
    <name type="common">Amphipod</name>
    <dbReference type="NCBI Taxonomy" id="294128"/>
    <lineage>
        <taxon>Eukaryota</taxon>
        <taxon>Metazoa</taxon>
        <taxon>Ecdysozoa</taxon>
        <taxon>Arthropoda</taxon>
        <taxon>Crustacea</taxon>
        <taxon>Multicrustacea</taxon>
        <taxon>Malacostraca</taxon>
        <taxon>Eumalacostraca</taxon>
        <taxon>Peracarida</taxon>
        <taxon>Amphipoda</taxon>
        <taxon>Senticaudata</taxon>
        <taxon>Talitrida</taxon>
        <taxon>Talitroidea</taxon>
        <taxon>Hyalellidae</taxon>
        <taxon>Hyalella</taxon>
    </lineage>
</organism>
<dbReference type="GO" id="GO:0016594">
    <property type="term" value="F:glycine binding"/>
    <property type="evidence" value="ECO:0007669"/>
    <property type="project" value="TreeGrafter"/>
</dbReference>
<feature type="binding site" evidence="13">
    <location>
        <position position="23"/>
    </location>
    <ligand>
        <name>S-adenosyl-L-methionine</name>
        <dbReference type="ChEBI" id="CHEBI:59789"/>
    </ligand>
</feature>
<dbReference type="InterPro" id="IPR041698">
    <property type="entry name" value="Methyltransf_25"/>
</dbReference>
<evidence type="ECO:0000256" key="8">
    <source>
        <dbReference type="ARBA" id="ARBA00022679"/>
    </source>
</evidence>
<dbReference type="GO" id="GO:0046500">
    <property type="term" value="P:S-adenosylmethionine metabolic process"/>
    <property type="evidence" value="ECO:0007669"/>
    <property type="project" value="TreeGrafter"/>
</dbReference>
<dbReference type="Gene3D" id="3.40.50.150">
    <property type="entry name" value="Vaccinia Virus protein VP39"/>
    <property type="match status" value="1"/>
</dbReference>
<dbReference type="GO" id="GO:0006111">
    <property type="term" value="P:regulation of gluconeogenesis"/>
    <property type="evidence" value="ECO:0007669"/>
    <property type="project" value="TreeGrafter"/>
</dbReference>
<evidence type="ECO:0000256" key="7">
    <source>
        <dbReference type="ARBA" id="ARBA00022603"/>
    </source>
</evidence>
<dbReference type="GO" id="GO:0005829">
    <property type="term" value="C:cytosol"/>
    <property type="evidence" value="ECO:0007669"/>
    <property type="project" value="TreeGrafter"/>
</dbReference>
<keyword evidence="9 12" id="KW-0949">S-adenosyl-L-methionine</keyword>
<comment type="catalytic activity">
    <reaction evidence="11">
        <text>glycine + S-adenosyl-L-methionine = sarcosine + S-adenosyl-L-homocysteine + H(+)</text>
        <dbReference type="Rhea" id="RHEA:19937"/>
        <dbReference type="ChEBI" id="CHEBI:15378"/>
        <dbReference type="ChEBI" id="CHEBI:57305"/>
        <dbReference type="ChEBI" id="CHEBI:57433"/>
        <dbReference type="ChEBI" id="CHEBI:57856"/>
        <dbReference type="ChEBI" id="CHEBI:59789"/>
        <dbReference type="EC" id="2.1.1.20"/>
    </reaction>
    <physiologicalReaction direction="left-to-right" evidence="11">
        <dbReference type="Rhea" id="RHEA:19938"/>
    </physiologicalReaction>
</comment>
<keyword evidence="7 12" id="KW-0489">Methyltransferase</keyword>
<feature type="binding site" evidence="13">
    <location>
        <position position="87"/>
    </location>
    <ligand>
        <name>S-adenosyl-L-methionine</name>
        <dbReference type="ChEBI" id="CHEBI:59789"/>
    </ligand>
</feature>
<evidence type="ECO:0000313" key="15">
    <source>
        <dbReference type="Proteomes" id="UP000694843"/>
    </source>
</evidence>
<dbReference type="Gene3D" id="3.30.46.10">
    <property type="entry name" value="Glycine N-methyltransferase, chain A, domain 1"/>
    <property type="match status" value="1"/>
</dbReference>
<dbReference type="GO" id="GO:0051289">
    <property type="term" value="P:protein homotetramerization"/>
    <property type="evidence" value="ECO:0007669"/>
    <property type="project" value="TreeGrafter"/>
</dbReference>
<evidence type="ECO:0000256" key="6">
    <source>
        <dbReference type="ARBA" id="ARBA00022553"/>
    </source>
</evidence>
<dbReference type="PROSITE" id="PS51600">
    <property type="entry name" value="SAM_GNMT"/>
    <property type="match status" value="1"/>
</dbReference>
<dbReference type="Pfam" id="PF13649">
    <property type="entry name" value="Methyltransf_25"/>
    <property type="match status" value="1"/>
</dbReference>
<evidence type="ECO:0000256" key="10">
    <source>
        <dbReference type="ARBA" id="ARBA00022954"/>
    </source>
</evidence>
<accession>A0A8B7MYA0</accession>
<name>A0A8B7MYA0_HYAAZ</name>
<keyword evidence="6" id="KW-0597">Phosphoprotein</keyword>
<dbReference type="GO" id="GO:0006730">
    <property type="term" value="P:one-carbon metabolic process"/>
    <property type="evidence" value="ECO:0007669"/>
    <property type="project" value="TreeGrafter"/>
</dbReference>
<dbReference type="CDD" id="cd02440">
    <property type="entry name" value="AdoMet_MTases"/>
    <property type="match status" value="1"/>
</dbReference>
<evidence type="ECO:0000256" key="1">
    <source>
        <dbReference type="ARBA" id="ARBA00004496"/>
    </source>
</evidence>
<reference evidence="16" key="1">
    <citation type="submission" date="2025-08" db="UniProtKB">
        <authorList>
            <consortium name="RefSeq"/>
        </authorList>
    </citation>
    <scope>IDENTIFICATION</scope>
    <source>
        <tissue evidence="16">Whole organism</tissue>
    </source>
</reference>
<evidence type="ECO:0000256" key="11">
    <source>
        <dbReference type="ARBA" id="ARBA00048261"/>
    </source>
</evidence>
<dbReference type="GeneID" id="108664465"/>
<evidence type="ECO:0000256" key="13">
    <source>
        <dbReference type="PIRSR" id="PIRSR000385-2"/>
    </source>
</evidence>
<dbReference type="GO" id="GO:1901052">
    <property type="term" value="P:sarcosine metabolic process"/>
    <property type="evidence" value="ECO:0007669"/>
    <property type="project" value="TreeGrafter"/>
</dbReference>
<evidence type="ECO:0000313" key="16">
    <source>
        <dbReference type="RefSeq" id="XP_018006542.1"/>
    </source>
</evidence>
<dbReference type="InterPro" id="IPR029063">
    <property type="entry name" value="SAM-dependent_MTases_sf"/>
</dbReference>
<evidence type="ECO:0000256" key="3">
    <source>
        <dbReference type="ARBA" id="ARBA00011999"/>
    </source>
</evidence>
<dbReference type="GO" id="GO:0005542">
    <property type="term" value="F:folic acid binding"/>
    <property type="evidence" value="ECO:0007669"/>
    <property type="project" value="UniProtKB-KW"/>
</dbReference>
<dbReference type="InterPro" id="IPR014369">
    <property type="entry name" value="Gly/Sar_N_MeTrfase"/>
</dbReference>
<dbReference type="PANTHER" id="PTHR16458:SF2">
    <property type="entry name" value="GLYCINE N-METHYLTRANSFERASE"/>
    <property type="match status" value="1"/>
</dbReference>
<protein>
    <recommendedName>
        <fullName evidence="4">Glycine N-methyltransferase</fullName>
        <ecNumber evidence="3">2.1.1.20</ecNumber>
    </recommendedName>
</protein>
<dbReference type="AlphaFoldDB" id="A0A8B7MYA0"/>
<keyword evidence="15" id="KW-1185">Reference proteome</keyword>
<dbReference type="OMA" id="KEECFDH"/>
<dbReference type="PIRSF" id="PIRSF000385">
    <property type="entry name" value="Gly_N-mtase"/>
    <property type="match status" value="1"/>
</dbReference>
<dbReference type="PANTHER" id="PTHR16458">
    <property type="entry name" value="GLYCINE N-METHYLTRANSFERASE"/>
    <property type="match status" value="1"/>
</dbReference>
<evidence type="ECO:0000256" key="4">
    <source>
        <dbReference type="ARBA" id="ARBA00019972"/>
    </source>
</evidence>
<dbReference type="OrthoDB" id="3647at2759"/>
<keyword evidence="10" id="KW-0290">Folate-binding</keyword>
<sequence>MSDNRIYRTRSLGIPAAGLKDQYSDGTAAHLWELYIGDKSQRTAVYRKFITDQLKARNCITVLDVACGTGIDSVMLLEEGFRLTSVDLSDKMLKYALKTRWKRRKEPAFDAWEIEEANWMTLTEDIYGEEQFDAVICLGNSFAHLPNKELDFANQRLALSNFCAMVKPGGVLLIDHKNYDDILERGTSPTHNIYYNGEHLESIITSVVVTEGTPVLVTLDYVIKLDGDKDLRDDTDSERAKRGRLQKVTQNKFRLSCFPHRLDSFTSLLKETFGPEAQHSVYGDFQPLGHIPSPVFYIHLIEKPAR</sequence>
<evidence type="ECO:0000256" key="12">
    <source>
        <dbReference type="PIRNR" id="PIRNR000385"/>
    </source>
</evidence>
<feature type="binding site" evidence="13">
    <location>
        <position position="66"/>
    </location>
    <ligand>
        <name>S-adenosyl-L-methionine</name>
        <dbReference type="ChEBI" id="CHEBI:59789"/>
    </ligand>
</feature>
<keyword evidence="5" id="KW-0963">Cytoplasm</keyword>
<dbReference type="Proteomes" id="UP000694843">
    <property type="component" value="Unplaced"/>
</dbReference>
<dbReference type="FunFam" id="3.40.50.150:FF:000113">
    <property type="entry name" value="Glycine N-methyltransferase"/>
    <property type="match status" value="1"/>
</dbReference>
<dbReference type="RefSeq" id="XP_018006542.1">
    <property type="nucleotide sequence ID" value="XM_018151053.2"/>
</dbReference>
<dbReference type="GO" id="GO:0046498">
    <property type="term" value="P:S-adenosylhomocysteine metabolic process"/>
    <property type="evidence" value="ECO:0007669"/>
    <property type="project" value="TreeGrafter"/>
</dbReference>
<dbReference type="GO" id="GO:0032259">
    <property type="term" value="P:methylation"/>
    <property type="evidence" value="ECO:0007669"/>
    <property type="project" value="UniProtKB-KW"/>
</dbReference>
<gene>
    <name evidence="16" type="primary">LOC108664465</name>
</gene>
<dbReference type="GO" id="GO:0017174">
    <property type="term" value="F:glycine N-methyltransferase activity"/>
    <property type="evidence" value="ECO:0007669"/>
    <property type="project" value="UniProtKB-EC"/>
</dbReference>
<feature type="binding site" evidence="13">
    <location>
        <position position="32"/>
    </location>
    <ligand>
        <name>S-adenosyl-L-methionine</name>
        <dbReference type="ChEBI" id="CHEBI:59789"/>
    </ligand>
</feature>
<dbReference type="EC" id="2.1.1.20" evidence="3"/>
<feature type="domain" description="Methyltransferase" evidence="14">
    <location>
        <begin position="62"/>
        <end position="170"/>
    </location>
</feature>
<dbReference type="KEGG" id="hazt:108664465"/>
<comment type="subunit">
    <text evidence="2">Homotetramer.</text>
</comment>
<proteinExistence type="inferred from homology"/>
<comment type="similarity">
    <text evidence="12">Belongs to the class I-like SAM-binding methyltransferase superfamily. Glycine N-methyltransferase family.</text>
</comment>
<evidence type="ECO:0000259" key="14">
    <source>
        <dbReference type="Pfam" id="PF13649"/>
    </source>
</evidence>
<comment type="subcellular location">
    <subcellularLocation>
        <location evidence="1">Cytoplasm</location>
    </subcellularLocation>
</comment>
<feature type="binding site" evidence="13">
    <location>
        <begin position="118"/>
        <end position="119"/>
    </location>
    <ligand>
        <name>S-adenosyl-L-methionine</name>
        <dbReference type="ChEBI" id="CHEBI:59789"/>
    </ligand>
</feature>
<feature type="binding site" evidence="13">
    <location>
        <position position="138"/>
    </location>
    <ligand>
        <name>S-adenosyl-L-methionine</name>
        <dbReference type="ChEBI" id="CHEBI:59789"/>
    </ligand>
</feature>
<dbReference type="SUPFAM" id="SSF53335">
    <property type="entry name" value="S-adenosyl-L-methionine-dependent methyltransferases"/>
    <property type="match status" value="1"/>
</dbReference>
<keyword evidence="8 12" id="KW-0808">Transferase</keyword>
<dbReference type="GO" id="GO:0042802">
    <property type="term" value="F:identical protein binding"/>
    <property type="evidence" value="ECO:0007669"/>
    <property type="project" value="TreeGrafter"/>
</dbReference>
<evidence type="ECO:0000256" key="5">
    <source>
        <dbReference type="ARBA" id="ARBA00022490"/>
    </source>
</evidence>